<evidence type="ECO:0000313" key="1">
    <source>
        <dbReference type="EMBL" id="UXX78494.1"/>
    </source>
</evidence>
<organism evidence="1 2">
    <name type="scientific">Reichenbachiella carrageenanivorans</name>
    <dbReference type="NCBI Taxonomy" id="2979869"/>
    <lineage>
        <taxon>Bacteria</taxon>
        <taxon>Pseudomonadati</taxon>
        <taxon>Bacteroidota</taxon>
        <taxon>Cytophagia</taxon>
        <taxon>Cytophagales</taxon>
        <taxon>Reichenbachiellaceae</taxon>
        <taxon>Reichenbachiella</taxon>
    </lineage>
</organism>
<name>A0ABY6CX46_9BACT</name>
<dbReference type="NCBIfam" id="TIGR00847">
    <property type="entry name" value="ccoS"/>
    <property type="match status" value="1"/>
</dbReference>
<dbReference type="PANTHER" id="PTHR41532">
    <property type="entry name" value="FIXS PROTEIN"/>
    <property type="match status" value="1"/>
</dbReference>
<keyword evidence="2" id="KW-1185">Reference proteome</keyword>
<dbReference type="Pfam" id="PF03597">
    <property type="entry name" value="FixS"/>
    <property type="match status" value="1"/>
</dbReference>
<dbReference type="RefSeq" id="WP_263050239.1">
    <property type="nucleotide sequence ID" value="NZ_CP106735.1"/>
</dbReference>
<accession>A0ABY6CX46</accession>
<proteinExistence type="predicted"/>
<evidence type="ECO:0000313" key="2">
    <source>
        <dbReference type="Proteomes" id="UP001062165"/>
    </source>
</evidence>
<gene>
    <name evidence="1" type="primary">ccoS</name>
    <name evidence="1" type="ORF">N7E81_14120</name>
</gene>
<dbReference type="InterPro" id="IPR004714">
    <property type="entry name" value="Cyt_oxidase_maturation_cbb3"/>
</dbReference>
<dbReference type="PANTHER" id="PTHR41532:SF1">
    <property type="entry name" value="FIXS PROTEIN"/>
    <property type="match status" value="1"/>
</dbReference>
<sequence>MKILIILIVVSLVIALIFLALFIWSVKSNQYEDTDSPSIRILYDDKPREDSLDI</sequence>
<protein>
    <submittedName>
        <fullName evidence="1">Cbb3-type cytochrome oxidase assembly protein CcoS</fullName>
    </submittedName>
</protein>
<dbReference type="EMBL" id="CP106735">
    <property type="protein sequence ID" value="UXX78494.1"/>
    <property type="molecule type" value="Genomic_DNA"/>
</dbReference>
<reference evidence="1" key="1">
    <citation type="submission" date="2022-10" db="EMBL/GenBank/DDBJ databases">
        <title>Comparative genomics and taxonomic characterization of three novel marine species of genus Reichenbachiella exhibiting antioxidant and polysaccharide degradation activities.</title>
        <authorList>
            <person name="Muhammad N."/>
            <person name="Lee Y.-J."/>
            <person name="Ko J."/>
            <person name="Kim S.-G."/>
        </authorList>
    </citation>
    <scope>NUCLEOTIDE SEQUENCE</scope>
    <source>
        <strain evidence="1">Wsw4-B4</strain>
    </source>
</reference>
<dbReference type="Proteomes" id="UP001062165">
    <property type="component" value="Chromosome"/>
</dbReference>